<dbReference type="InterPro" id="IPR022641">
    <property type="entry name" value="CheR_N"/>
</dbReference>
<dbReference type="PANTHER" id="PTHR24422">
    <property type="entry name" value="CHEMOTAXIS PROTEIN METHYLTRANSFERASE"/>
    <property type="match status" value="1"/>
</dbReference>
<evidence type="ECO:0000313" key="9">
    <source>
        <dbReference type="Proteomes" id="UP000324760"/>
    </source>
</evidence>
<comment type="function">
    <text evidence="5">Methylation of the membrane-bound methyl-accepting chemotaxis proteins (MCP) to form gamma-glutamyl methyl ester residues in MCP.</text>
</comment>
<dbReference type="InterPro" id="IPR026024">
    <property type="entry name" value="Chemotaxis_MeTrfase_CheR"/>
</dbReference>
<dbReference type="EMBL" id="CP043869">
    <property type="protein sequence ID" value="QEQ95772.1"/>
    <property type="molecule type" value="Genomic_DNA"/>
</dbReference>
<protein>
    <recommendedName>
        <fullName evidence="5">Chemotaxis protein methyltransferase</fullName>
        <ecNumber evidence="5">2.1.1.80</ecNumber>
    </recommendedName>
</protein>
<evidence type="ECO:0000256" key="6">
    <source>
        <dbReference type="PIRSR" id="PIRSR000410-1"/>
    </source>
</evidence>
<dbReference type="RefSeq" id="WP_138986476.1">
    <property type="nucleotide sequence ID" value="NZ_CP043869.1"/>
</dbReference>
<dbReference type="InterPro" id="IPR050903">
    <property type="entry name" value="Bact_Chemotaxis_MeTrfase"/>
</dbReference>
<keyword evidence="2 5" id="KW-0489">Methyltransferase</keyword>
<dbReference type="InterPro" id="IPR022642">
    <property type="entry name" value="CheR_C"/>
</dbReference>
<dbReference type="InterPro" id="IPR029063">
    <property type="entry name" value="SAM-dependent_MTases_sf"/>
</dbReference>
<dbReference type="KEGG" id="ncu:F0U83_03110"/>
<feature type="binding site" evidence="6">
    <location>
        <begin position="208"/>
        <end position="209"/>
    </location>
    <ligand>
        <name>S-adenosyl-L-methionine</name>
        <dbReference type="ChEBI" id="CHEBI:59789"/>
    </ligand>
</feature>
<keyword evidence="4 5" id="KW-0949">S-adenosyl-L-methionine</keyword>
<dbReference type="AlphaFoldDB" id="A0A5P1R8Z2"/>
<dbReference type="EC" id="2.1.1.80" evidence="5"/>
<feature type="binding site" evidence="6">
    <location>
        <position position="82"/>
    </location>
    <ligand>
        <name>S-adenosyl-L-methionine</name>
        <dbReference type="ChEBI" id="CHEBI:59789"/>
    </ligand>
</feature>
<accession>A0A5P1R8Z2</accession>
<dbReference type="CDD" id="cd02440">
    <property type="entry name" value="AdoMet_MTases"/>
    <property type="match status" value="1"/>
</dbReference>
<sequence>MNERSSVFKITPDEFRLFSLFLEKSCGILLADHKQYLVQSRLGKIMQEHALASLADLVKLLERPGGNALKDRVIDAMTTNETLWFRDSHPYEILKNKLLPEVKDKKQRQKLRIWSAACSTGQEPYSMSMVIDEFKKSNPGSFLSGEEIIATDISASALQQARAAQYEMLALGRGLDKERLQKHFRSNPDGSWTVSPTIKSRVRFQSINLLGQYTSLGQFDIIFCRNVLIYFSSELKLEILRKMHKQLVPGGYLLLGASESLSGLSDKYKMIHCRPGIIYQAI</sequence>
<name>A0A5P1R8Z2_9GAMM</name>
<dbReference type="Gene3D" id="3.40.50.150">
    <property type="entry name" value="Vaccinia Virus protein VP39"/>
    <property type="match status" value="1"/>
</dbReference>
<proteinExistence type="predicted"/>
<dbReference type="PIRSF" id="PIRSF000410">
    <property type="entry name" value="CheR"/>
    <property type="match status" value="1"/>
</dbReference>
<evidence type="ECO:0000313" key="8">
    <source>
        <dbReference type="EMBL" id="QEQ95772.1"/>
    </source>
</evidence>
<dbReference type="SUPFAM" id="SSF53335">
    <property type="entry name" value="S-adenosyl-L-methionine-dependent methyltransferases"/>
    <property type="match status" value="1"/>
</dbReference>
<dbReference type="OrthoDB" id="9816309at2"/>
<feature type="binding site" evidence="6">
    <location>
        <begin position="225"/>
        <end position="226"/>
    </location>
    <ligand>
        <name>S-adenosyl-L-methionine</name>
        <dbReference type="ChEBI" id="CHEBI:59789"/>
    </ligand>
</feature>
<feature type="binding site" evidence="6">
    <location>
        <position position="152"/>
    </location>
    <ligand>
        <name>S-adenosyl-L-methionine</name>
        <dbReference type="ChEBI" id="CHEBI:59789"/>
    </ligand>
</feature>
<evidence type="ECO:0000256" key="5">
    <source>
        <dbReference type="PIRNR" id="PIRNR000410"/>
    </source>
</evidence>
<dbReference type="PROSITE" id="PS50123">
    <property type="entry name" value="CHER"/>
    <property type="match status" value="1"/>
</dbReference>
<evidence type="ECO:0000256" key="3">
    <source>
        <dbReference type="ARBA" id="ARBA00022679"/>
    </source>
</evidence>
<dbReference type="Pfam" id="PF03705">
    <property type="entry name" value="CheR_N"/>
    <property type="match status" value="1"/>
</dbReference>
<dbReference type="PRINTS" id="PR00996">
    <property type="entry name" value="CHERMTFRASE"/>
</dbReference>
<dbReference type="GO" id="GO:0032259">
    <property type="term" value="P:methylation"/>
    <property type="evidence" value="ECO:0007669"/>
    <property type="project" value="UniProtKB-KW"/>
</dbReference>
<feature type="binding site" evidence="6">
    <location>
        <position position="80"/>
    </location>
    <ligand>
        <name>S-adenosyl-L-methionine</name>
        <dbReference type="ChEBI" id="CHEBI:59789"/>
    </ligand>
</feature>
<feature type="binding site" evidence="6">
    <location>
        <position position="86"/>
    </location>
    <ligand>
        <name>S-adenosyl-L-methionine</name>
        <dbReference type="ChEBI" id="CHEBI:59789"/>
    </ligand>
</feature>
<dbReference type="InterPro" id="IPR000780">
    <property type="entry name" value="CheR_MeTrfase"/>
</dbReference>
<dbReference type="GO" id="GO:0008983">
    <property type="term" value="F:protein-glutamate O-methyltransferase activity"/>
    <property type="evidence" value="ECO:0007669"/>
    <property type="project" value="UniProtKB-EC"/>
</dbReference>
<keyword evidence="9" id="KW-1185">Reference proteome</keyword>
<feature type="binding site" evidence="6">
    <location>
        <position position="123"/>
    </location>
    <ligand>
        <name>S-adenosyl-L-methionine</name>
        <dbReference type="ChEBI" id="CHEBI:59789"/>
    </ligand>
</feature>
<keyword evidence="3 5" id="KW-0808">Transferase</keyword>
<gene>
    <name evidence="8" type="ORF">F0U83_03110</name>
</gene>
<evidence type="ECO:0000256" key="2">
    <source>
        <dbReference type="ARBA" id="ARBA00022603"/>
    </source>
</evidence>
<dbReference type="Gene3D" id="1.10.155.10">
    <property type="entry name" value="Chemotaxis receptor methyltransferase CheR, N-terminal domain"/>
    <property type="match status" value="1"/>
</dbReference>
<evidence type="ECO:0000256" key="4">
    <source>
        <dbReference type="ARBA" id="ARBA00022691"/>
    </source>
</evidence>
<dbReference type="InterPro" id="IPR036804">
    <property type="entry name" value="CheR_N_sf"/>
</dbReference>
<dbReference type="SUPFAM" id="SSF47757">
    <property type="entry name" value="Chemotaxis receptor methyltransferase CheR, N-terminal domain"/>
    <property type="match status" value="1"/>
</dbReference>
<reference evidence="8 9" key="1">
    <citation type="journal article" date="2019" name="Biochem. Eng. J.">
        <title>Metabolic engineering of the marine bacteria Neptunomonas concharum for the production of acetoin and meso-2,3-butanediol from acetate.</title>
        <authorList>
            <person name="Li W."/>
            <person name="Pu N."/>
            <person name="Liu C.-X."/>
            <person name="Yuan Q.-P."/>
            <person name="Li Z.-J."/>
        </authorList>
    </citation>
    <scope>NUCLEOTIDE SEQUENCE [LARGE SCALE GENOMIC DNA]</scope>
    <source>
        <strain evidence="8 9">JCM17730</strain>
    </source>
</reference>
<evidence type="ECO:0000259" key="7">
    <source>
        <dbReference type="PROSITE" id="PS50123"/>
    </source>
</evidence>
<dbReference type="PANTHER" id="PTHR24422:SF21">
    <property type="entry name" value="CHEMOTAXIS PROTEIN METHYLTRANSFERASE 1"/>
    <property type="match status" value="1"/>
</dbReference>
<dbReference type="Proteomes" id="UP000324760">
    <property type="component" value="Chromosome"/>
</dbReference>
<organism evidence="8 9">
    <name type="scientific">Neptunomonas concharum</name>
    <dbReference type="NCBI Taxonomy" id="1031538"/>
    <lineage>
        <taxon>Bacteria</taxon>
        <taxon>Pseudomonadati</taxon>
        <taxon>Pseudomonadota</taxon>
        <taxon>Gammaproteobacteria</taxon>
        <taxon>Oceanospirillales</taxon>
        <taxon>Oceanospirillaceae</taxon>
        <taxon>Neptunomonas</taxon>
    </lineage>
</organism>
<evidence type="ECO:0000256" key="1">
    <source>
        <dbReference type="ARBA" id="ARBA00001541"/>
    </source>
</evidence>
<dbReference type="SMART" id="SM00138">
    <property type="entry name" value="MeTrc"/>
    <property type="match status" value="1"/>
</dbReference>
<comment type="catalytic activity">
    <reaction evidence="1 5">
        <text>L-glutamyl-[protein] + S-adenosyl-L-methionine = [protein]-L-glutamate 5-O-methyl ester + S-adenosyl-L-homocysteine</text>
        <dbReference type="Rhea" id="RHEA:24452"/>
        <dbReference type="Rhea" id="RHEA-COMP:10208"/>
        <dbReference type="Rhea" id="RHEA-COMP:10311"/>
        <dbReference type="ChEBI" id="CHEBI:29973"/>
        <dbReference type="ChEBI" id="CHEBI:57856"/>
        <dbReference type="ChEBI" id="CHEBI:59789"/>
        <dbReference type="ChEBI" id="CHEBI:82795"/>
        <dbReference type="EC" id="2.1.1.80"/>
    </reaction>
</comment>
<feature type="domain" description="CheR-type methyltransferase" evidence="7">
    <location>
        <begin position="3"/>
        <end position="282"/>
    </location>
</feature>
<dbReference type="Pfam" id="PF01739">
    <property type="entry name" value="CheR"/>
    <property type="match status" value="1"/>
</dbReference>